<dbReference type="EMBL" id="PVNK01000311">
    <property type="protein sequence ID" value="PRP89880.1"/>
    <property type="molecule type" value="Genomic_DNA"/>
</dbReference>
<dbReference type="RefSeq" id="WP_106396097.1">
    <property type="nucleotide sequence ID" value="NZ_PVNK01000311.1"/>
</dbReference>
<feature type="compositionally biased region" description="Basic and acidic residues" evidence="1">
    <location>
        <begin position="26"/>
        <end position="41"/>
    </location>
</feature>
<evidence type="ECO:0000256" key="2">
    <source>
        <dbReference type="SAM" id="SignalP"/>
    </source>
</evidence>
<feature type="signal peptide" evidence="2">
    <location>
        <begin position="1"/>
        <end position="19"/>
    </location>
</feature>
<feature type="region of interest" description="Disordered" evidence="1">
    <location>
        <begin position="20"/>
        <end position="59"/>
    </location>
</feature>
<organism evidence="3 4">
    <name type="scientific">Enhygromyxa salina</name>
    <dbReference type="NCBI Taxonomy" id="215803"/>
    <lineage>
        <taxon>Bacteria</taxon>
        <taxon>Pseudomonadati</taxon>
        <taxon>Myxococcota</taxon>
        <taxon>Polyangia</taxon>
        <taxon>Nannocystales</taxon>
        <taxon>Nannocystaceae</taxon>
        <taxon>Enhygromyxa</taxon>
    </lineage>
</organism>
<reference evidence="3 4" key="1">
    <citation type="submission" date="2018-03" db="EMBL/GenBank/DDBJ databases">
        <title>Draft Genome Sequences of the Obligatory Marine Myxobacteria Enhygromyxa salina SWB005.</title>
        <authorList>
            <person name="Poehlein A."/>
            <person name="Moghaddam J.A."/>
            <person name="Harms H."/>
            <person name="Alanjari M."/>
            <person name="Koenig G.M."/>
            <person name="Daniel R."/>
            <person name="Schaeberle T.F."/>
        </authorList>
    </citation>
    <scope>NUCLEOTIDE SEQUENCE [LARGE SCALE GENOMIC DNA]</scope>
    <source>
        <strain evidence="3 4">SWB005</strain>
    </source>
</reference>
<feature type="chain" id="PRO_5015684242" description="Lipoprotein" evidence="2">
    <location>
        <begin position="20"/>
        <end position="161"/>
    </location>
</feature>
<accession>A0A2S9XAR0</accession>
<dbReference type="PROSITE" id="PS51257">
    <property type="entry name" value="PROKAR_LIPOPROTEIN"/>
    <property type="match status" value="1"/>
</dbReference>
<evidence type="ECO:0000256" key="1">
    <source>
        <dbReference type="SAM" id="MobiDB-lite"/>
    </source>
</evidence>
<dbReference type="AlphaFoldDB" id="A0A2S9XAR0"/>
<proteinExistence type="predicted"/>
<evidence type="ECO:0000313" key="3">
    <source>
        <dbReference type="EMBL" id="PRP89880.1"/>
    </source>
</evidence>
<gene>
    <name evidence="3" type="ORF">ENSA5_69860</name>
</gene>
<name>A0A2S9XAR0_9BACT</name>
<evidence type="ECO:0008006" key="5">
    <source>
        <dbReference type="Google" id="ProtNLM"/>
    </source>
</evidence>
<keyword evidence="2" id="KW-0732">Signal</keyword>
<dbReference type="Proteomes" id="UP000237968">
    <property type="component" value="Unassembled WGS sequence"/>
</dbReference>
<protein>
    <recommendedName>
        <fullName evidence="5">Lipoprotein</fullName>
    </recommendedName>
</protein>
<sequence>MRTALVALTHACVLAAACAGSPSSESSRDPASDGAATDKGEGGASAEVETVGEHEQVGKELPSDLVAELRMQGADADGRLLTLAPGFIATAACSDCGAPSYLWFLAVRCADPRHCSVLTEQCEGEISRDADTYLLEFRAVEEGAEAGAEVCAGYSGTFESP</sequence>
<keyword evidence="4" id="KW-1185">Reference proteome</keyword>
<comment type="caution">
    <text evidence="3">The sequence shown here is derived from an EMBL/GenBank/DDBJ whole genome shotgun (WGS) entry which is preliminary data.</text>
</comment>
<evidence type="ECO:0000313" key="4">
    <source>
        <dbReference type="Proteomes" id="UP000237968"/>
    </source>
</evidence>
<dbReference type="OrthoDB" id="5521022at2"/>